<dbReference type="Proteomes" id="UP000292781">
    <property type="component" value="Unassembled WGS sequence"/>
</dbReference>
<feature type="domain" description="DUF2007" evidence="1">
    <location>
        <begin position="1"/>
        <end position="65"/>
    </location>
</feature>
<dbReference type="SUPFAM" id="SSF54913">
    <property type="entry name" value="GlnB-like"/>
    <property type="match status" value="1"/>
</dbReference>
<keyword evidence="3" id="KW-1185">Reference proteome</keyword>
<evidence type="ECO:0000313" key="3">
    <source>
        <dbReference type="Proteomes" id="UP000292781"/>
    </source>
</evidence>
<comment type="caution">
    <text evidence="2">The sequence shown here is derived from an EMBL/GenBank/DDBJ whole genome shotgun (WGS) entry which is preliminary data.</text>
</comment>
<dbReference type="RefSeq" id="WP_131311081.1">
    <property type="nucleotide sequence ID" value="NZ_SJFN01000034.1"/>
</dbReference>
<dbReference type="OrthoDB" id="5297170at2"/>
<dbReference type="Pfam" id="PF09413">
    <property type="entry name" value="DUF2007"/>
    <property type="match status" value="1"/>
</dbReference>
<sequence>MEELVRCNDMVVVATVEALLAGAGIDCLVADRHMSVLEGSIGIFARRILVTSDDLARARRLLIDAGLGDELRTNER</sequence>
<name>A0A4Q9VH27_9HYPH</name>
<evidence type="ECO:0000313" key="2">
    <source>
        <dbReference type="EMBL" id="TBW34396.1"/>
    </source>
</evidence>
<evidence type="ECO:0000259" key="1">
    <source>
        <dbReference type="Pfam" id="PF09413"/>
    </source>
</evidence>
<dbReference type="AlphaFoldDB" id="A0A4Q9VH27"/>
<reference evidence="2 3" key="1">
    <citation type="submission" date="2019-02" db="EMBL/GenBank/DDBJ databases">
        <title>Siculibacillus lacustris gen. nov., sp. nov., a new rosette-forming bacterium isolated from a freshwater crater lake (Lake St. Ana, Romania).</title>
        <authorList>
            <person name="Felfoldi T."/>
            <person name="Marton Z."/>
            <person name="Szabo A."/>
            <person name="Mentes A."/>
            <person name="Boka K."/>
            <person name="Marialigeti K."/>
            <person name="Mathe I."/>
            <person name="Koncz M."/>
            <person name="Schumann P."/>
            <person name="Toth E."/>
        </authorList>
    </citation>
    <scope>NUCLEOTIDE SEQUENCE [LARGE SCALE GENOMIC DNA]</scope>
    <source>
        <strain evidence="2 3">SA-279</strain>
    </source>
</reference>
<proteinExistence type="predicted"/>
<dbReference type="InterPro" id="IPR011322">
    <property type="entry name" value="N-reg_PII-like_a/b"/>
</dbReference>
<gene>
    <name evidence="2" type="ORF">EYW49_18325</name>
</gene>
<organism evidence="2 3">
    <name type="scientific">Siculibacillus lacustris</name>
    <dbReference type="NCBI Taxonomy" id="1549641"/>
    <lineage>
        <taxon>Bacteria</taxon>
        <taxon>Pseudomonadati</taxon>
        <taxon>Pseudomonadota</taxon>
        <taxon>Alphaproteobacteria</taxon>
        <taxon>Hyphomicrobiales</taxon>
        <taxon>Ancalomicrobiaceae</taxon>
        <taxon>Siculibacillus</taxon>
    </lineage>
</organism>
<accession>A0A4Q9VH27</accession>
<protein>
    <submittedName>
        <fullName evidence="2">DUF2007 domain-containing protein</fullName>
    </submittedName>
</protein>
<dbReference type="InterPro" id="IPR018551">
    <property type="entry name" value="DUF2007"/>
</dbReference>
<dbReference type="EMBL" id="SJFN01000034">
    <property type="protein sequence ID" value="TBW34396.1"/>
    <property type="molecule type" value="Genomic_DNA"/>
</dbReference>
<dbReference type="Gene3D" id="3.30.70.790">
    <property type="entry name" value="UreE, C-terminal domain"/>
    <property type="match status" value="1"/>
</dbReference>